<reference evidence="1 2" key="1">
    <citation type="submission" date="2021-10" db="EMBL/GenBank/DDBJ databases">
        <title>Anaerobic single-cell dispensing facilitates the cultivation of human gut bacteria.</title>
        <authorList>
            <person name="Afrizal A."/>
        </authorList>
    </citation>
    <scope>NUCLEOTIDE SEQUENCE [LARGE SCALE GENOMIC DNA]</scope>
    <source>
        <strain evidence="1 2">CLA-AA-H246</strain>
    </source>
</reference>
<evidence type="ECO:0000313" key="1">
    <source>
        <dbReference type="EMBL" id="MCC2148670.1"/>
    </source>
</evidence>
<name>A0ABS8EU37_9FIRM</name>
<keyword evidence="2" id="KW-1185">Reference proteome</keyword>
<dbReference type="InterPro" id="IPR025466">
    <property type="entry name" value="DUF4317"/>
</dbReference>
<dbReference type="RefSeq" id="WP_248835024.1">
    <property type="nucleotide sequence ID" value="NZ_JAJEQE010000012.1"/>
</dbReference>
<evidence type="ECO:0000313" key="2">
    <source>
        <dbReference type="Proteomes" id="UP001299235"/>
    </source>
</evidence>
<proteinExistence type="predicted"/>
<dbReference type="Proteomes" id="UP001299235">
    <property type="component" value="Unassembled WGS sequence"/>
</dbReference>
<accession>A0ABS8EU37</accession>
<gene>
    <name evidence="1" type="ORF">LKD42_05285</name>
</gene>
<protein>
    <submittedName>
        <fullName evidence="1">DUF4317 domain-containing protein</fullName>
    </submittedName>
</protein>
<organism evidence="1 2">
    <name type="scientific">Hominisplanchenecus faecis</name>
    <dbReference type="NCBI Taxonomy" id="2885351"/>
    <lineage>
        <taxon>Bacteria</taxon>
        <taxon>Bacillati</taxon>
        <taxon>Bacillota</taxon>
        <taxon>Clostridia</taxon>
        <taxon>Lachnospirales</taxon>
        <taxon>Lachnospiraceae</taxon>
        <taxon>Hominisplanchenecus</taxon>
    </lineage>
</organism>
<sequence>MNKKEISELKKQFTPDNCTISRICGCYVDSEKEKRLEMRESFLSLSDEEMFKYFEIFKKTLSGTIGKNLLNLEFPLKAEAEGGEQEFLLRLKNSRLTDDALVDECYDKIIEHYYNAENYFIILVHAAYDVPGKAKDNTEMFDSSDEVYEYILCCICPVRLSKAGLCYNEAENRIRDRIRDWIVELPERGFLFPAFHDRSTDLHAMLYYSKKPEELQAEFVENMFGCEASLTAGEQKESFQAVISDTLGEECNYETVKNIHDNLTMLMEEHKDDPEPVMLDKREVKQLLERSGVEDEKLSDFNAAYDNAVGEDTSLMASNLVNTRRFEIKTPLITIQVSPEYADLVETRIVDGKKCLVITVDDNVTVNGISAKTMDLDE</sequence>
<dbReference type="Pfam" id="PF14199">
    <property type="entry name" value="DUF4317"/>
    <property type="match status" value="1"/>
</dbReference>
<comment type="caution">
    <text evidence="1">The sequence shown here is derived from an EMBL/GenBank/DDBJ whole genome shotgun (WGS) entry which is preliminary data.</text>
</comment>
<dbReference type="EMBL" id="JAJEQE010000012">
    <property type="protein sequence ID" value="MCC2148670.1"/>
    <property type="molecule type" value="Genomic_DNA"/>
</dbReference>